<evidence type="ECO:0000313" key="2">
    <source>
        <dbReference type="EMBL" id="PSV92291.1"/>
    </source>
</evidence>
<dbReference type="Proteomes" id="UP000240410">
    <property type="component" value="Unassembled WGS sequence"/>
</dbReference>
<feature type="transmembrane region" description="Helical" evidence="1">
    <location>
        <begin position="69"/>
        <end position="86"/>
    </location>
</feature>
<feature type="transmembrane region" description="Helical" evidence="1">
    <location>
        <begin position="106"/>
        <end position="125"/>
    </location>
</feature>
<feature type="transmembrane region" description="Helical" evidence="1">
    <location>
        <begin position="6"/>
        <end position="22"/>
    </location>
</feature>
<reference evidence="2 3" key="1">
    <citation type="submission" date="2018-03" db="EMBL/GenBank/DDBJ databases">
        <title>Whole genome sequencing of Histamine producing bacteria.</title>
        <authorList>
            <person name="Butler K."/>
        </authorList>
    </citation>
    <scope>NUCLEOTIDE SEQUENCE [LARGE SCALE GENOMIC DNA]</scope>
    <source>
        <strain evidence="2 3">ATCC 33979</strain>
    </source>
</reference>
<dbReference type="AlphaFoldDB" id="A0A2T3MES0"/>
<organism evidence="2 3">
    <name type="scientific">Photobacterium leiognathi</name>
    <dbReference type="NCBI Taxonomy" id="553611"/>
    <lineage>
        <taxon>Bacteria</taxon>
        <taxon>Pseudomonadati</taxon>
        <taxon>Pseudomonadota</taxon>
        <taxon>Gammaproteobacteria</taxon>
        <taxon>Vibrionales</taxon>
        <taxon>Vibrionaceae</taxon>
        <taxon>Photobacterium</taxon>
    </lineage>
</organism>
<evidence type="ECO:0000313" key="3">
    <source>
        <dbReference type="Proteomes" id="UP000240410"/>
    </source>
</evidence>
<proteinExistence type="predicted"/>
<dbReference type="EMBL" id="PYOJ01000004">
    <property type="protein sequence ID" value="PSV92291.1"/>
    <property type="molecule type" value="Genomic_DNA"/>
</dbReference>
<feature type="transmembrane region" description="Helical" evidence="1">
    <location>
        <begin position="43"/>
        <end position="63"/>
    </location>
</feature>
<feature type="transmembrane region" description="Helical" evidence="1">
    <location>
        <begin position="145"/>
        <end position="169"/>
    </location>
</feature>
<keyword evidence="1" id="KW-0812">Transmembrane</keyword>
<comment type="caution">
    <text evidence="2">The sequence shown here is derived from an EMBL/GenBank/DDBJ whole genome shotgun (WGS) entry which is preliminary data.</text>
</comment>
<evidence type="ECO:0000256" key="1">
    <source>
        <dbReference type="SAM" id="Phobius"/>
    </source>
</evidence>
<accession>A0A2T3MES0</accession>
<sequence length="280" mass="31852">MELGLILYWLIFYSALAGWYARTAPIIRDNNRVDFNKYMIPRILLPHVMAGYILLLIFHAFSLLHENRWVLIFPIVATLASTEYFWIRLGSIRSKIVESITVKLGLLTLGVLIFFYFSAVSGMHLELLTKVSPSVFGPFETLLTFTLSSVAWIVLVQLSLTAFSIIYMIKLYLDKDDYIENLLFVFVSGLTAGFFLVLGTKAIFSNAIPYIFDEHFVEHMYHPNQGLDKKVICSNRELSDQIVLLPSGGISIATLNNEDKWVFTVDVCEREVNNASQADT</sequence>
<protein>
    <submittedName>
        <fullName evidence="2">Uncharacterized protein</fullName>
    </submittedName>
</protein>
<keyword evidence="1" id="KW-1133">Transmembrane helix</keyword>
<gene>
    <name evidence="2" type="ORF">CTM89_04955</name>
</gene>
<feature type="transmembrane region" description="Helical" evidence="1">
    <location>
        <begin position="181"/>
        <end position="204"/>
    </location>
</feature>
<name>A0A2T3MES0_PHOLE</name>
<dbReference type="RefSeq" id="WP_107277321.1">
    <property type="nucleotide sequence ID" value="NZ_PYOJ01000004.1"/>
</dbReference>
<keyword evidence="1" id="KW-0472">Membrane</keyword>